<name>A0A084VQV0_ANOSI</name>
<evidence type="ECO:0000256" key="1">
    <source>
        <dbReference type="ARBA" id="ARBA00022723"/>
    </source>
</evidence>
<reference evidence="7" key="2">
    <citation type="submission" date="2020-05" db="UniProtKB">
        <authorList>
            <consortium name="EnsemblMetazoa"/>
        </authorList>
    </citation>
    <scope>IDENTIFICATION</scope>
</reference>
<evidence type="ECO:0000256" key="2">
    <source>
        <dbReference type="ARBA" id="ARBA00022771"/>
    </source>
</evidence>
<gene>
    <name evidence="6" type="ORF">ZHAS_00007836</name>
</gene>
<sequence length="202" mass="22538">MARATKRAKVVCPVQSVCDHELLLQSLRAIRHAKFLSVRRLSEAPLSALACKKWVDFCSRPELYKKYDENGPEYLYKSSRICSDHFQPTDFNNPNLFSQGAGFGPTTSSARSMVMAMAMMIITTEAIPYSQAAASAGPDLMTGRAKSERDHVYEREIRCVLNDGWTFGPDETAGYCCTLPTPRIRSTFLRLFSLTCVRGCCG</sequence>
<dbReference type="InterPro" id="IPR006612">
    <property type="entry name" value="THAP_Znf"/>
</dbReference>
<keyword evidence="8" id="KW-1185">Reference proteome</keyword>
<keyword evidence="3" id="KW-0862">Zinc</keyword>
<evidence type="ECO:0000259" key="5">
    <source>
        <dbReference type="Pfam" id="PF05485"/>
    </source>
</evidence>
<dbReference type="SUPFAM" id="SSF57716">
    <property type="entry name" value="Glucocorticoid receptor-like (DNA-binding domain)"/>
    <property type="match status" value="1"/>
</dbReference>
<organism evidence="6">
    <name type="scientific">Anopheles sinensis</name>
    <name type="common">Mosquito</name>
    <dbReference type="NCBI Taxonomy" id="74873"/>
    <lineage>
        <taxon>Eukaryota</taxon>
        <taxon>Metazoa</taxon>
        <taxon>Ecdysozoa</taxon>
        <taxon>Arthropoda</taxon>
        <taxon>Hexapoda</taxon>
        <taxon>Insecta</taxon>
        <taxon>Pterygota</taxon>
        <taxon>Neoptera</taxon>
        <taxon>Endopterygota</taxon>
        <taxon>Diptera</taxon>
        <taxon>Nematocera</taxon>
        <taxon>Culicoidea</taxon>
        <taxon>Culicidae</taxon>
        <taxon>Anophelinae</taxon>
        <taxon>Anopheles</taxon>
    </lineage>
</organism>
<protein>
    <submittedName>
        <fullName evidence="6">AGAP007257-PA-like protein</fullName>
    </submittedName>
</protein>
<evidence type="ECO:0000313" key="6">
    <source>
        <dbReference type="EMBL" id="KFB40344.1"/>
    </source>
</evidence>
<dbReference type="GO" id="GO:0003677">
    <property type="term" value="F:DNA binding"/>
    <property type="evidence" value="ECO:0007669"/>
    <property type="project" value="UniProtKB-KW"/>
</dbReference>
<dbReference type="Proteomes" id="UP000030765">
    <property type="component" value="Unassembled WGS sequence"/>
</dbReference>
<dbReference type="VEuPathDB" id="VectorBase:ASIC007836"/>
<dbReference type="EnsemblMetazoa" id="ASIC007836-RA">
    <property type="protein sequence ID" value="ASIC007836-PA"/>
    <property type="gene ID" value="ASIC007836"/>
</dbReference>
<dbReference type="STRING" id="74873.A0A084VQV0"/>
<keyword evidence="1" id="KW-0479">Metal-binding</keyword>
<accession>A0A084VQV0</accession>
<evidence type="ECO:0000313" key="8">
    <source>
        <dbReference type="Proteomes" id="UP000030765"/>
    </source>
</evidence>
<reference evidence="6 8" key="1">
    <citation type="journal article" date="2014" name="BMC Genomics">
        <title>Genome sequence of Anopheles sinensis provides insight into genetics basis of mosquito competence for malaria parasites.</title>
        <authorList>
            <person name="Zhou D."/>
            <person name="Zhang D."/>
            <person name="Ding G."/>
            <person name="Shi L."/>
            <person name="Hou Q."/>
            <person name="Ye Y."/>
            <person name="Xu Y."/>
            <person name="Zhou H."/>
            <person name="Xiong C."/>
            <person name="Li S."/>
            <person name="Yu J."/>
            <person name="Hong S."/>
            <person name="Yu X."/>
            <person name="Zou P."/>
            <person name="Chen C."/>
            <person name="Chang X."/>
            <person name="Wang W."/>
            <person name="Lv Y."/>
            <person name="Sun Y."/>
            <person name="Ma L."/>
            <person name="Shen B."/>
            <person name="Zhu C."/>
        </authorList>
    </citation>
    <scope>NUCLEOTIDE SEQUENCE [LARGE SCALE GENOMIC DNA]</scope>
</reference>
<dbReference type="Pfam" id="PF05485">
    <property type="entry name" value="THAP"/>
    <property type="match status" value="1"/>
</dbReference>
<dbReference type="OrthoDB" id="4327074at2759"/>
<dbReference type="EMBL" id="KE525006">
    <property type="protein sequence ID" value="KFB40344.1"/>
    <property type="molecule type" value="Genomic_DNA"/>
</dbReference>
<evidence type="ECO:0000313" key="7">
    <source>
        <dbReference type="EnsemblMetazoa" id="ASIC007836-PA"/>
    </source>
</evidence>
<dbReference type="AlphaFoldDB" id="A0A084VQV0"/>
<evidence type="ECO:0000256" key="4">
    <source>
        <dbReference type="ARBA" id="ARBA00023125"/>
    </source>
</evidence>
<dbReference type="GO" id="GO:0008270">
    <property type="term" value="F:zinc ion binding"/>
    <property type="evidence" value="ECO:0007669"/>
    <property type="project" value="UniProtKB-KW"/>
</dbReference>
<evidence type="ECO:0000256" key="3">
    <source>
        <dbReference type="ARBA" id="ARBA00022833"/>
    </source>
</evidence>
<keyword evidence="4" id="KW-0238">DNA-binding</keyword>
<dbReference type="EMBL" id="ATLV01015326">
    <property type="status" value="NOT_ANNOTATED_CDS"/>
    <property type="molecule type" value="Genomic_DNA"/>
</dbReference>
<keyword evidence="2" id="KW-0863">Zinc-finger</keyword>
<feature type="domain" description="THAP-type" evidence="5">
    <location>
        <begin position="41"/>
        <end position="94"/>
    </location>
</feature>
<proteinExistence type="predicted"/>